<keyword evidence="1" id="KW-0805">Transcription regulation</keyword>
<gene>
    <name evidence="5" type="ORF">AZF04_14360</name>
</gene>
<evidence type="ECO:0000313" key="5">
    <source>
        <dbReference type="EMBL" id="KYG34370.1"/>
    </source>
</evidence>
<dbReference type="STRING" id="519424.AZF04_14360"/>
<dbReference type="SUPFAM" id="SSF46689">
    <property type="entry name" value="Homeodomain-like"/>
    <property type="match status" value="1"/>
</dbReference>
<accession>A0A161PKD8</accession>
<keyword evidence="3" id="KW-0804">Transcription</keyword>
<name>A0A161PKD8_9BACI</name>
<dbReference type="Proteomes" id="UP000075806">
    <property type="component" value="Unassembled WGS sequence"/>
</dbReference>
<keyword evidence="2" id="KW-0238">DNA-binding</keyword>
<protein>
    <submittedName>
        <fullName evidence="5">AraC family transcriptional regulator</fullName>
    </submittedName>
</protein>
<evidence type="ECO:0000313" key="6">
    <source>
        <dbReference type="Proteomes" id="UP000075806"/>
    </source>
</evidence>
<dbReference type="AlphaFoldDB" id="A0A161PKD8"/>
<evidence type="ECO:0000256" key="3">
    <source>
        <dbReference type="ARBA" id="ARBA00023163"/>
    </source>
</evidence>
<evidence type="ECO:0000256" key="1">
    <source>
        <dbReference type="ARBA" id="ARBA00023015"/>
    </source>
</evidence>
<dbReference type="SMART" id="SM00342">
    <property type="entry name" value="HTH_ARAC"/>
    <property type="match status" value="1"/>
</dbReference>
<dbReference type="PROSITE" id="PS00041">
    <property type="entry name" value="HTH_ARAC_FAMILY_1"/>
    <property type="match status" value="1"/>
</dbReference>
<dbReference type="GO" id="GO:0003700">
    <property type="term" value="F:DNA-binding transcription factor activity"/>
    <property type="evidence" value="ECO:0007669"/>
    <property type="project" value="InterPro"/>
</dbReference>
<dbReference type="InterPro" id="IPR003313">
    <property type="entry name" value="AraC-bd"/>
</dbReference>
<dbReference type="PANTHER" id="PTHR43280:SF2">
    <property type="entry name" value="HTH-TYPE TRANSCRIPTIONAL REGULATOR EXSA"/>
    <property type="match status" value="1"/>
</dbReference>
<dbReference type="PRINTS" id="PR00032">
    <property type="entry name" value="HTHARAC"/>
</dbReference>
<sequence length="322" mass="38486">MSIDLYKELIKLTEEEKEIISSNKKIIKERYTDQVEFIIESGKFLHPDKMIVARKHTRFIDFPKHRHNYIEVNYVYHGSLRQRVGNKDIHLKQGELLFLNQHIEHELHACQKEDLIINFIIQPEFFEFMFSFFSSENMMSHFFINSLLGDSRNGQALYFQVSDVKSIQELMEKLMLEIFVPSFMTETTLKLNIGLLLVELVKNIDRLADSHEQSQQQNVMVEIMHYIQNHYQTGSLFELSEQLNQPHYRLSKFIKNMTGKTFKEILQDKRLSQAKNLLITSDVSISSIAEKIGYENISYFYRIFKEKYQDTPKQFRQKYWRK</sequence>
<dbReference type="EMBL" id="LTAO01000002">
    <property type="protein sequence ID" value="KYG34370.1"/>
    <property type="molecule type" value="Genomic_DNA"/>
</dbReference>
<dbReference type="Pfam" id="PF02311">
    <property type="entry name" value="AraC_binding"/>
    <property type="match status" value="1"/>
</dbReference>
<dbReference type="RefSeq" id="WP_061947537.1">
    <property type="nucleotide sequence ID" value="NZ_LTAO01000002.1"/>
</dbReference>
<dbReference type="InterPro" id="IPR011051">
    <property type="entry name" value="RmlC_Cupin_sf"/>
</dbReference>
<comment type="caution">
    <text evidence="5">The sequence shown here is derived from an EMBL/GenBank/DDBJ whole genome shotgun (WGS) entry which is preliminary data.</text>
</comment>
<dbReference type="InterPro" id="IPR018062">
    <property type="entry name" value="HTH_AraC-typ_CS"/>
</dbReference>
<feature type="domain" description="HTH araC/xylS-type" evidence="4">
    <location>
        <begin position="221"/>
        <end position="318"/>
    </location>
</feature>
<evidence type="ECO:0000259" key="4">
    <source>
        <dbReference type="PROSITE" id="PS01124"/>
    </source>
</evidence>
<dbReference type="PROSITE" id="PS01124">
    <property type="entry name" value="HTH_ARAC_FAMILY_2"/>
    <property type="match status" value="1"/>
</dbReference>
<evidence type="ECO:0000256" key="2">
    <source>
        <dbReference type="ARBA" id="ARBA00023125"/>
    </source>
</evidence>
<dbReference type="GO" id="GO:0043565">
    <property type="term" value="F:sequence-specific DNA binding"/>
    <property type="evidence" value="ECO:0007669"/>
    <property type="project" value="InterPro"/>
</dbReference>
<dbReference type="InterPro" id="IPR020449">
    <property type="entry name" value="Tscrpt_reg_AraC-type_HTH"/>
</dbReference>
<proteinExistence type="predicted"/>
<reference evidence="5" key="1">
    <citation type="submission" date="2016-02" db="EMBL/GenBank/DDBJ databases">
        <title>Genome sequence of Bacillus trypoxylicola KCTC 13244(T).</title>
        <authorList>
            <person name="Jeong H."/>
            <person name="Park S.-H."/>
            <person name="Choi S.-K."/>
        </authorList>
    </citation>
    <scope>NUCLEOTIDE SEQUENCE [LARGE SCALE GENOMIC DNA]</scope>
    <source>
        <strain evidence="5">KCTC 13244</strain>
    </source>
</reference>
<keyword evidence="6" id="KW-1185">Reference proteome</keyword>
<dbReference type="SUPFAM" id="SSF51182">
    <property type="entry name" value="RmlC-like cupins"/>
    <property type="match status" value="1"/>
</dbReference>
<dbReference type="Gene3D" id="1.10.10.60">
    <property type="entry name" value="Homeodomain-like"/>
    <property type="match status" value="2"/>
</dbReference>
<dbReference type="InterPro" id="IPR014710">
    <property type="entry name" value="RmlC-like_jellyroll"/>
</dbReference>
<organism evidence="5 6">
    <name type="scientific">Alkalihalobacillus trypoxylicola</name>
    <dbReference type="NCBI Taxonomy" id="519424"/>
    <lineage>
        <taxon>Bacteria</taxon>
        <taxon>Bacillati</taxon>
        <taxon>Bacillota</taxon>
        <taxon>Bacilli</taxon>
        <taxon>Bacillales</taxon>
        <taxon>Bacillaceae</taxon>
        <taxon>Alkalihalobacillus</taxon>
    </lineage>
</organism>
<dbReference type="Gene3D" id="2.60.120.10">
    <property type="entry name" value="Jelly Rolls"/>
    <property type="match status" value="1"/>
</dbReference>
<dbReference type="OrthoDB" id="9816335at2"/>
<dbReference type="InterPro" id="IPR009057">
    <property type="entry name" value="Homeodomain-like_sf"/>
</dbReference>
<dbReference type="Pfam" id="PF12833">
    <property type="entry name" value="HTH_18"/>
    <property type="match status" value="1"/>
</dbReference>
<dbReference type="PANTHER" id="PTHR43280">
    <property type="entry name" value="ARAC-FAMILY TRANSCRIPTIONAL REGULATOR"/>
    <property type="match status" value="1"/>
</dbReference>
<dbReference type="InterPro" id="IPR018060">
    <property type="entry name" value="HTH_AraC"/>
</dbReference>